<dbReference type="AlphaFoldDB" id="A0A4S5BIA1"/>
<keyword evidence="2" id="KW-1185">Reference proteome</keyword>
<proteinExistence type="predicted"/>
<gene>
    <name evidence="1" type="ORF">E8K88_17800</name>
</gene>
<dbReference type="Proteomes" id="UP000306236">
    <property type="component" value="Unassembled WGS sequence"/>
</dbReference>
<reference evidence="1 2" key="1">
    <citation type="submission" date="2019-04" db="EMBL/GenBank/DDBJ databases">
        <title>Lampropedia sp YIM MLB12 draf genome.</title>
        <authorList>
            <person name="Wang Y.-X."/>
        </authorList>
    </citation>
    <scope>NUCLEOTIDE SEQUENCE [LARGE SCALE GENOMIC DNA]</scope>
    <source>
        <strain evidence="1 2">YIM MLB12</strain>
    </source>
</reference>
<comment type="caution">
    <text evidence="1">The sequence shown here is derived from an EMBL/GenBank/DDBJ whole genome shotgun (WGS) entry which is preliminary data.</text>
</comment>
<name>A0A4S5BIA1_9BURK</name>
<accession>A0A4S5BIA1</accession>
<dbReference type="EMBL" id="SSWX01000050">
    <property type="protein sequence ID" value="THJ30301.1"/>
    <property type="molecule type" value="Genomic_DNA"/>
</dbReference>
<protein>
    <submittedName>
        <fullName evidence="1">Uncharacterized protein</fullName>
    </submittedName>
</protein>
<evidence type="ECO:0000313" key="1">
    <source>
        <dbReference type="EMBL" id="THJ30301.1"/>
    </source>
</evidence>
<dbReference type="RefSeq" id="WP_136408007.1">
    <property type="nucleotide sequence ID" value="NZ_SSWX01000050.1"/>
</dbReference>
<sequence length="65" mass="6878">MDEMVLFMCQTVKFVNLSVVFAMIQSLGAEALGKVRGAMNAANSVSVGLSRCATLAIVLDRQLAS</sequence>
<evidence type="ECO:0000313" key="2">
    <source>
        <dbReference type="Proteomes" id="UP000306236"/>
    </source>
</evidence>
<organism evidence="1 2">
    <name type="scientific">Lampropedia aestuarii</name>
    <dbReference type="NCBI Taxonomy" id="2562762"/>
    <lineage>
        <taxon>Bacteria</taxon>
        <taxon>Pseudomonadati</taxon>
        <taxon>Pseudomonadota</taxon>
        <taxon>Betaproteobacteria</taxon>
        <taxon>Burkholderiales</taxon>
        <taxon>Comamonadaceae</taxon>
        <taxon>Lampropedia</taxon>
    </lineage>
</organism>